<protein>
    <submittedName>
        <fullName evidence="2">Uncharacterized protein</fullName>
    </submittedName>
</protein>
<dbReference type="Proteomes" id="UP000028547">
    <property type="component" value="Unassembled WGS sequence"/>
</dbReference>
<evidence type="ECO:0000313" key="2">
    <source>
        <dbReference type="EMBL" id="KFA90996.1"/>
    </source>
</evidence>
<accession>A0A084SRB1</accession>
<gene>
    <name evidence="2" type="ORF">Q664_25100</name>
</gene>
<evidence type="ECO:0000313" key="3">
    <source>
        <dbReference type="Proteomes" id="UP000028547"/>
    </source>
</evidence>
<feature type="compositionally biased region" description="Low complexity" evidence="1">
    <location>
        <begin position="1"/>
        <end position="16"/>
    </location>
</feature>
<dbReference type="AlphaFoldDB" id="A0A084SRB1"/>
<feature type="region of interest" description="Disordered" evidence="1">
    <location>
        <begin position="1"/>
        <end position="30"/>
    </location>
</feature>
<name>A0A084SRB1_9BACT</name>
<dbReference type="EMBL" id="JPMI01000166">
    <property type="protein sequence ID" value="KFA90996.1"/>
    <property type="molecule type" value="Genomic_DNA"/>
</dbReference>
<organism evidence="2 3">
    <name type="scientific">Archangium violaceum Cb vi76</name>
    <dbReference type="NCBI Taxonomy" id="1406225"/>
    <lineage>
        <taxon>Bacteria</taxon>
        <taxon>Pseudomonadati</taxon>
        <taxon>Myxococcota</taxon>
        <taxon>Myxococcia</taxon>
        <taxon>Myxococcales</taxon>
        <taxon>Cystobacterineae</taxon>
        <taxon>Archangiaceae</taxon>
        <taxon>Archangium</taxon>
    </lineage>
</organism>
<reference evidence="2 3" key="1">
    <citation type="submission" date="2014-07" db="EMBL/GenBank/DDBJ databases">
        <title>Draft Genome Sequence of Gephyronic Acid Producer, Cystobacter violaceus Strain Cb vi76.</title>
        <authorList>
            <person name="Stevens D.C."/>
            <person name="Young J."/>
            <person name="Carmichael R."/>
            <person name="Tan J."/>
            <person name="Taylor R.E."/>
        </authorList>
    </citation>
    <scope>NUCLEOTIDE SEQUENCE [LARGE SCALE GENOMIC DNA]</scope>
    <source>
        <strain evidence="2 3">Cb vi76</strain>
    </source>
</reference>
<sequence>MKPKPSAAASPAAAAKDNAKDNANDPNKRHIDDARALSKLHENNPGKACFWKHGYGTSSGECIKIPKGEYDTHPCHYQANGIKQAKKSTEVYNTRRIPGVKPEKPRDNNQEVAKKLGYLVLDRRANQLRHSTKMEEYVSIAVDIAKRKNASKPGKGDRFLTAYRGRYGSALGRLAQDPHAWDVEYQMNLDSRDSKAVYGATQKSLDVMKTLSKDSASGGTYQGPINFHIVETNESKGFGAWYPYEHEHHHMIPPSAFQEYVLNGLSEDPPLLNYMSRARIVMQGSWNIHDELNMMLLPSEVYPARILDLAAHIPWQMGADHSSYSRELKTKLEGVRDHLDAALKRCKDKPKKERHKVEEQAANDFTKLMREHCEEQREELLDKGFHEIK</sequence>
<feature type="compositionally biased region" description="Basic and acidic residues" evidence="1">
    <location>
        <begin position="17"/>
        <end position="30"/>
    </location>
</feature>
<dbReference type="RefSeq" id="WP_043400373.1">
    <property type="nucleotide sequence ID" value="NZ_JPMI01000166.1"/>
</dbReference>
<evidence type="ECO:0000256" key="1">
    <source>
        <dbReference type="SAM" id="MobiDB-lite"/>
    </source>
</evidence>
<comment type="caution">
    <text evidence="2">The sequence shown here is derived from an EMBL/GenBank/DDBJ whole genome shotgun (WGS) entry which is preliminary data.</text>
</comment>
<proteinExistence type="predicted"/>